<gene>
    <name evidence="8" type="ORF">FSB76_10065</name>
</gene>
<organism evidence="8 9">
    <name type="scientific">Mucilaginibacter ginsenosidivorax</name>
    <dbReference type="NCBI Taxonomy" id="862126"/>
    <lineage>
        <taxon>Bacteria</taxon>
        <taxon>Pseudomonadati</taxon>
        <taxon>Bacteroidota</taxon>
        <taxon>Sphingobacteriia</taxon>
        <taxon>Sphingobacteriales</taxon>
        <taxon>Sphingobacteriaceae</taxon>
        <taxon>Mucilaginibacter</taxon>
    </lineage>
</organism>
<evidence type="ECO:0000256" key="2">
    <source>
        <dbReference type="ARBA" id="ARBA00006275"/>
    </source>
</evidence>
<protein>
    <submittedName>
        <fullName evidence="8">RagB/SusD family nutrient uptake outer membrane protein</fullName>
    </submittedName>
</protein>
<feature type="domain" description="RagB/SusD" evidence="6">
    <location>
        <begin position="300"/>
        <end position="524"/>
    </location>
</feature>
<comment type="subcellular location">
    <subcellularLocation>
        <location evidence="1">Cell outer membrane</location>
    </subcellularLocation>
</comment>
<dbReference type="InterPro" id="IPR012944">
    <property type="entry name" value="SusD_RagB_dom"/>
</dbReference>
<keyword evidence="4" id="KW-0472">Membrane</keyword>
<dbReference type="Pfam" id="PF14322">
    <property type="entry name" value="SusD-like_3"/>
    <property type="match status" value="1"/>
</dbReference>
<comment type="similarity">
    <text evidence="2">Belongs to the SusD family.</text>
</comment>
<evidence type="ECO:0000313" key="9">
    <source>
        <dbReference type="Proteomes" id="UP000321362"/>
    </source>
</evidence>
<dbReference type="AlphaFoldDB" id="A0A5B8VYE0"/>
<dbReference type="InterPro" id="IPR033985">
    <property type="entry name" value="SusD-like_N"/>
</dbReference>
<evidence type="ECO:0000256" key="4">
    <source>
        <dbReference type="ARBA" id="ARBA00023136"/>
    </source>
</evidence>
<evidence type="ECO:0000256" key="5">
    <source>
        <dbReference type="ARBA" id="ARBA00023237"/>
    </source>
</evidence>
<evidence type="ECO:0000259" key="7">
    <source>
        <dbReference type="Pfam" id="PF14322"/>
    </source>
</evidence>
<dbReference type="Gene3D" id="1.25.40.390">
    <property type="match status" value="1"/>
</dbReference>
<name>A0A5B8VYE0_9SPHI</name>
<dbReference type="Proteomes" id="UP000321362">
    <property type="component" value="Chromosome"/>
</dbReference>
<evidence type="ECO:0000256" key="1">
    <source>
        <dbReference type="ARBA" id="ARBA00004442"/>
    </source>
</evidence>
<dbReference type="KEGG" id="mgk:FSB76_10065"/>
<accession>A0A5B8VYE0</accession>
<reference evidence="8 9" key="1">
    <citation type="journal article" date="2013" name="J. Microbiol.">
        <title>Mucilaginibacter ginsenosidivorax sp. nov., with ginsenoside converting activity isolated from sediment.</title>
        <authorList>
            <person name="Kim J.K."/>
            <person name="Choi T.E."/>
            <person name="Liu Q.M."/>
            <person name="Park H.Y."/>
            <person name="Yi T.H."/>
            <person name="Yoon M.H."/>
            <person name="Kim S.C."/>
            <person name="Im W.T."/>
        </authorList>
    </citation>
    <scope>NUCLEOTIDE SEQUENCE [LARGE SCALE GENOMIC DNA]</scope>
    <source>
        <strain evidence="8 9">KHI28</strain>
    </source>
</reference>
<keyword evidence="5" id="KW-0998">Cell outer membrane</keyword>
<keyword evidence="9" id="KW-1185">Reference proteome</keyword>
<sequence>MNTIMNLYNKYIFMLVMLSVMLASCNKSSLNLNPPDKLSTQSFWKSESDADLALTGCYNFLYASGGGYSTSQYQVVAWDNFSDNSYGQYNYGGGTSALSSGLSAGVFDTYNLFQSSYYVNNYEAIASVNYFLANVDKVLTGDKLKQYKGEAYFLRAFNYYWLAVLYGNVIITTADPHTLDYTKHMAKSSRADVLKQVEADLDLAIAGLPDVAYSSGHAVKATAKGYKVRALLFEKKYAEAAALANEIITGGKFSLSTSYPGNFYKPAQNSSPEIMFSVKYQLPNLSHQDNGISVPLQRWKGELGTQDLVNEYEAADGKDTTSSAVYVKGKPFDNRDPRMRMTLFFPGDTKAQGWPFTGSYAVATPGKDSWIVGYYPVKKWLDPTLTDPDYGAKGDNDFVLLRYADILLMYAEAQNEASGPDASVYNTINLVRRRVAMPDLPAGLTQSQMRDKIRHERRVEFALEGIRYFDLRRWGIATQKLNGFVQNPLFPAVKSKYADNYDFWPIPQPEIDRNAPELLQNPGY</sequence>
<keyword evidence="3" id="KW-0732">Signal</keyword>
<dbReference type="EMBL" id="CP042437">
    <property type="protein sequence ID" value="QEC76271.1"/>
    <property type="molecule type" value="Genomic_DNA"/>
</dbReference>
<proteinExistence type="inferred from homology"/>
<dbReference type="CDD" id="cd08977">
    <property type="entry name" value="SusD"/>
    <property type="match status" value="1"/>
</dbReference>
<dbReference type="InterPro" id="IPR011990">
    <property type="entry name" value="TPR-like_helical_dom_sf"/>
</dbReference>
<evidence type="ECO:0000256" key="3">
    <source>
        <dbReference type="ARBA" id="ARBA00022729"/>
    </source>
</evidence>
<evidence type="ECO:0000313" key="8">
    <source>
        <dbReference type="EMBL" id="QEC76271.1"/>
    </source>
</evidence>
<dbReference type="GO" id="GO:0009279">
    <property type="term" value="C:cell outer membrane"/>
    <property type="evidence" value="ECO:0007669"/>
    <property type="project" value="UniProtKB-SubCell"/>
</dbReference>
<evidence type="ECO:0000259" key="6">
    <source>
        <dbReference type="Pfam" id="PF07980"/>
    </source>
</evidence>
<dbReference type="Pfam" id="PF07980">
    <property type="entry name" value="SusD_RagB"/>
    <property type="match status" value="1"/>
</dbReference>
<feature type="domain" description="SusD-like N-terminal" evidence="7">
    <location>
        <begin position="106"/>
        <end position="221"/>
    </location>
</feature>
<dbReference type="SUPFAM" id="SSF48452">
    <property type="entry name" value="TPR-like"/>
    <property type="match status" value="1"/>
</dbReference>